<dbReference type="PANTHER" id="PTHR30472:SF21">
    <property type="entry name" value="HEME-IRON TRANSPORT SYSTEM PERMEASE PROTEIN ISDF-RELATED"/>
    <property type="match status" value="1"/>
</dbReference>
<dbReference type="EMBL" id="CP018906">
    <property type="protein sequence ID" value="AQW20634.1"/>
    <property type="molecule type" value="Genomic_DNA"/>
</dbReference>
<feature type="transmembrane region" description="Helical" evidence="13">
    <location>
        <begin position="12"/>
        <end position="38"/>
    </location>
</feature>
<dbReference type="PANTHER" id="PTHR30472">
    <property type="entry name" value="FERRIC ENTEROBACTIN TRANSPORT SYSTEM PERMEASE PROTEIN"/>
    <property type="match status" value="1"/>
</dbReference>
<evidence type="ECO:0000256" key="3">
    <source>
        <dbReference type="ARBA" id="ARBA00018524"/>
    </source>
</evidence>
<evidence type="ECO:0000256" key="1">
    <source>
        <dbReference type="ARBA" id="ARBA00004651"/>
    </source>
</evidence>
<gene>
    <name evidence="14" type="ORF">PL11_001255</name>
</gene>
<feature type="transmembrane region" description="Helical" evidence="13">
    <location>
        <begin position="141"/>
        <end position="160"/>
    </location>
</feature>
<protein>
    <recommendedName>
        <fullName evidence="3">Probable heme-iron transport system permease protein IsdF</fullName>
    </recommendedName>
    <alternativeName>
        <fullName evidence="12">Iron-regulated surface determinant protein F</fullName>
    </alternativeName>
    <alternativeName>
        <fullName evidence="11">Staphylococcal iron-regulated protein G</fullName>
    </alternativeName>
</protein>
<evidence type="ECO:0000256" key="8">
    <source>
        <dbReference type="ARBA" id="ARBA00023004"/>
    </source>
</evidence>
<dbReference type="GO" id="GO:0022857">
    <property type="term" value="F:transmembrane transporter activity"/>
    <property type="evidence" value="ECO:0007669"/>
    <property type="project" value="InterPro"/>
</dbReference>
<keyword evidence="5" id="KW-1003">Cell membrane</keyword>
<dbReference type="KEGG" id="lcu:PL11_001255"/>
<evidence type="ECO:0000313" key="15">
    <source>
        <dbReference type="Proteomes" id="UP000030361"/>
    </source>
</evidence>
<dbReference type="OrthoDB" id="9811721at2"/>
<dbReference type="InterPro" id="IPR000522">
    <property type="entry name" value="ABC_transptr_permease_BtuC"/>
</dbReference>
<dbReference type="Proteomes" id="UP000030361">
    <property type="component" value="Chromosome"/>
</dbReference>
<dbReference type="eggNOG" id="COG0609">
    <property type="taxonomic scope" value="Bacteria"/>
</dbReference>
<dbReference type="SUPFAM" id="SSF81345">
    <property type="entry name" value="ABC transporter involved in vitamin B12 uptake, BtuC"/>
    <property type="match status" value="1"/>
</dbReference>
<comment type="function">
    <text evidence="10">Part of the binding-protein-dependent transport system for heme-iron. Responsible for the translocation of the substrate across the membrane.</text>
</comment>
<dbReference type="Pfam" id="PF01032">
    <property type="entry name" value="FecCD"/>
    <property type="match status" value="1"/>
</dbReference>
<evidence type="ECO:0000313" key="14">
    <source>
        <dbReference type="EMBL" id="AQW20634.1"/>
    </source>
</evidence>
<evidence type="ECO:0000256" key="11">
    <source>
        <dbReference type="ARBA" id="ARBA00031149"/>
    </source>
</evidence>
<comment type="similarity">
    <text evidence="2">Belongs to the binding-protein-dependent transport system permease family. FecCD subfamily.</text>
</comment>
<proteinExistence type="inferred from homology"/>
<feature type="transmembrane region" description="Helical" evidence="13">
    <location>
        <begin position="261"/>
        <end position="279"/>
    </location>
</feature>
<dbReference type="CDD" id="cd06550">
    <property type="entry name" value="TM_ABC_iron-siderophores_like"/>
    <property type="match status" value="1"/>
</dbReference>
<accession>A0A1S6QG95</accession>
<feature type="transmembrane region" description="Helical" evidence="13">
    <location>
        <begin position="58"/>
        <end position="76"/>
    </location>
</feature>
<keyword evidence="15" id="KW-1185">Reference proteome</keyword>
<comment type="subcellular location">
    <subcellularLocation>
        <location evidence="1">Cell membrane</location>
        <topology evidence="1">Multi-pass membrane protein</topology>
    </subcellularLocation>
</comment>
<dbReference type="InterPro" id="IPR037294">
    <property type="entry name" value="ABC_BtuC-like"/>
</dbReference>
<feature type="transmembrane region" description="Helical" evidence="13">
    <location>
        <begin position="88"/>
        <end position="106"/>
    </location>
</feature>
<evidence type="ECO:0000256" key="10">
    <source>
        <dbReference type="ARBA" id="ARBA00025320"/>
    </source>
</evidence>
<keyword evidence="7 13" id="KW-1133">Transmembrane helix</keyword>
<evidence type="ECO:0000256" key="6">
    <source>
        <dbReference type="ARBA" id="ARBA00022692"/>
    </source>
</evidence>
<feature type="transmembrane region" description="Helical" evidence="13">
    <location>
        <begin position="291"/>
        <end position="310"/>
    </location>
</feature>
<dbReference type="GO" id="GO:0033214">
    <property type="term" value="P:siderophore-iron import into cell"/>
    <property type="evidence" value="ECO:0007669"/>
    <property type="project" value="TreeGrafter"/>
</dbReference>
<dbReference type="AlphaFoldDB" id="A0A1S6QG95"/>
<sequence>MDKKEGWSYSLVLMLLIITIVASVMVGASSLSFSQLIAAISGKSPDTLNTILTLRLPRIVASLICGGMLAIAGAFSQSVFRNQLADPSILGISSAGDLFVLLGSMILPSMLISKWIFAFIGGVLALLVLVNKSTLKSPSRLIIVGVALNLTLMGFIQLISGGTTFNAGGSFNGFTWNSTFMVLIVGVIGMLISLFLAPWANYLKLSDERLRTIGISTTTMRFGLLALVIYLAAGVSAVVGTIPFMGILIPNIARKMVGHDYQTLIPFSMLLGAWTLLLADTVGRIIVLPSELPAATIMTVIGGIFLVVMLQRGNFNEIR</sequence>
<dbReference type="Gene3D" id="1.10.3470.10">
    <property type="entry name" value="ABC transporter involved in vitamin B12 uptake, BtuC"/>
    <property type="match status" value="1"/>
</dbReference>
<reference evidence="14 15" key="1">
    <citation type="journal article" date="2015" name="Genome Announc.">
        <title>Genome Sequence of Lactobacillus curieae CCTCC M 2011381T, a Novel Producer of Gamma-aminobutyric Acid.</title>
        <authorList>
            <person name="Wang Y."/>
            <person name="Wang Y."/>
            <person name="Lang C."/>
            <person name="Wei D."/>
            <person name="Xu P."/>
            <person name="Xie J."/>
        </authorList>
    </citation>
    <scope>NUCLEOTIDE SEQUENCE [LARGE SCALE GENOMIC DNA]</scope>
    <source>
        <strain evidence="14 15">CCTCC M 2011381</strain>
    </source>
</reference>
<keyword evidence="6 13" id="KW-0812">Transmembrane</keyword>
<evidence type="ECO:0000256" key="2">
    <source>
        <dbReference type="ARBA" id="ARBA00007935"/>
    </source>
</evidence>
<evidence type="ECO:0000256" key="5">
    <source>
        <dbReference type="ARBA" id="ARBA00022475"/>
    </source>
</evidence>
<evidence type="ECO:0000256" key="9">
    <source>
        <dbReference type="ARBA" id="ARBA00023136"/>
    </source>
</evidence>
<evidence type="ECO:0000256" key="4">
    <source>
        <dbReference type="ARBA" id="ARBA00022448"/>
    </source>
</evidence>
<feature type="transmembrane region" description="Helical" evidence="13">
    <location>
        <begin position="112"/>
        <end position="129"/>
    </location>
</feature>
<evidence type="ECO:0000256" key="13">
    <source>
        <dbReference type="SAM" id="Phobius"/>
    </source>
</evidence>
<feature type="transmembrane region" description="Helical" evidence="13">
    <location>
        <begin position="224"/>
        <end position="249"/>
    </location>
</feature>
<dbReference type="GO" id="GO:0005886">
    <property type="term" value="C:plasma membrane"/>
    <property type="evidence" value="ECO:0007669"/>
    <property type="project" value="UniProtKB-SubCell"/>
</dbReference>
<keyword evidence="4" id="KW-0813">Transport</keyword>
<dbReference type="RefSeq" id="WP_035165753.1">
    <property type="nucleotide sequence ID" value="NZ_CP018906.1"/>
</dbReference>
<organism evidence="14 15">
    <name type="scientific">Lentilactobacillus curieae</name>
    <dbReference type="NCBI Taxonomy" id="1138822"/>
    <lineage>
        <taxon>Bacteria</taxon>
        <taxon>Bacillati</taxon>
        <taxon>Bacillota</taxon>
        <taxon>Bacilli</taxon>
        <taxon>Lactobacillales</taxon>
        <taxon>Lactobacillaceae</taxon>
        <taxon>Lentilactobacillus</taxon>
    </lineage>
</organism>
<evidence type="ECO:0000256" key="12">
    <source>
        <dbReference type="ARBA" id="ARBA00031465"/>
    </source>
</evidence>
<feature type="transmembrane region" description="Helical" evidence="13">
    <location>
        <begin position="180"/>
        <end position="203"/>
    </location>
</feature>
<keyword evidence="9 13" id="KW-0472">Membrane</keyword>
<evidence type="ECO:0000256" key="7">
    <source>
        <dbReference type="ARBA" id="ARBA00022989"/>
    </source>
</evidence>
<keyword evidence="8" id="KW-0408">Iron</keyword>
<name>A0A1S6QG95_9LACO</name>